<protein>
    <submittedName>
        <fullName evidence="1">Uncharacterized protein</fullName>
    </submittedName>
</protein>
<gene>
    <name evidence="1" type="ORF">PACLA_8A001740</name>
</gene>
<keyword evidence="2" id="KW-1185">Reference proteome</keyword>
<dbReference type="AlphaFoldDB" id="A0A6S7HUU2"/>
<proteinExistence type="predicted"/>
<dbReference type="InterPro" id="IPR035437">
    <property type="entry name" value="SNase_OB-fold_sf"/>
</dbReference>
<dbReference type="PANTHER" id="PTHR22948">
    <property type="entry name" value="TUDOR DOMAIN CONTAINING PROTEIN"/>
    <property type="match status" value="1"/>
</dbReference>
<dbReference type="EMBL" id="CACRXK020006346">
    <property type="protein sequence ID" value="CAB4009126.1"/>
    <property type="molecule type" value="Genomic_DNA"/>
</dbReference>
<dbReference type="Proteomes" id="UP001152795">
    <property type="component" value="Unassembled WGS sequence"/>
</dbReference>
<dbReference type="SUPFAM" id="SSF63748">
    <property type="entry name" value="Tudor/PWWP/MBT"/>
    <property type="match status" value="3"/>
</dbReference>
<accession>A0A6S7HUU2</accession>
<dbReference type="InterPro" id="IPR002999">
    <property type="entry name" value="Tudor"/>
</dbReference>
<dbReference type="FunFam" id="2.30.30.140:FF:000018">
    <property type="entry name" value="Serine/threonine-protein kinase 31"/>
    <property type="match status" value="3"/>
</dbReference>
<organism evidence="1 2">
    <name type="scientific">Paramuricea clavata</name>
    <name type="common">Red gorgonian</name>
    <name type="synonym">Violescent sea-whip</name>
    <dbReference type="NCBI Taxonomy" id="317549"/>
    <lineage>
        <taxon>Eukaryota</taxon>
        <taxon>Metazoa</taxon>
        <taxon>Cnidaria</taxon>
        <taxon>Anthozoa</taxon>
        <taxon>Octocorallia</taxon>
        <taxon>Malacalcyonacea</taxon>
        <taxon>Plexauridae</taxon>
        <taxon>Paramuricea</taxon>
    </lineage>
</organism>
<reference evidence="1" key="1">
    <citation type="submission" date="2020-04" db="EMBL/GenBank/DDBJ databases">
        <authorList>
            <person name="Alioto T."/>
            <person name="Alioto T."/>
            <person name="Gomez Garrido J."/>
        </authorList>
    </citation>
    <scope>NUCLEOTIDE SEQUENCE</scope>
    <source>
        <strain evidence="1">A484AB</strain>
    </source>
</reference>
<name>A0A6S7HUU2_PARCT</name>
<comment type="caution">
    <text evidence="1">The sequence shown here is derived from an EMBL/GenBank/DDBJ whole genome shotgun (WGS) entry which is preliminary data.</text>
</comment>
<dbReference type="PROSITE" id="PS50304">
    <property type="entry name" value="TUDOR"/>
    <property type="match status" value="3"/>
</dbReference>
<dbReference type="SMART" id="SM00333">
    <property type="entry name" value="TUDOR"/>
    <property type="match status" value="3"/>
</dbReference>
<dbReference type="Gene3D" id="2.40.50.90">
    <property type="match status" value="3"/>
</dbReference>
<dbReference type="PANTHER" id="PTHR22948:SF29">
    <property type="entry name" value="FI02030P-RELATED"/>
    <property type="match status" value="1"/>
</dbReference>
<dbReference type="Gene3D" id="2.30.30.140">
    <property type="match status" value="3"/>
</dbReference>
<dbReference type="Pfam" id="PF00567">
    <property type="entry name" value="TUDOR"/>
    <property type="match status" value="3"/>
</dbReference>
<evidence type="ECO:0000313" key="2">
    <source>
        <dbReference type="Proteomes" id="UP001152795"/>
    </source>
</evidence>
<dbReference type="InterPro" id="IPR050621">
    <property type="entry name" value="Tudor_domain_containing"/>
</dbReference>
<sequence length="740" mass="81611">MFSVAVLNPEFLELPVQAIECSITNLSSSEKKKNKFVHKFLEKVNGKELVCRMDERDRNGKYLVLIIDAVEGGTVNINEEMAEFIASGKEPAVKNAPKVAALDITIGKEESVYVTCVNTPENFYCQLATTSALLDHLMDNMEAFYRPLAVDEETFTNPEVGDVCCAMFTEDEGFYRAVVTAVSSSSIGVRYLDYGNCEELPLIRIKNLNASFTELPAQSFNAKSFSSSCGTTGEFEETVADKELKAKIVRKDENGVYVVQLSDSNGTPLFSSGAATQPQEQGTSKSVPCKVSEAKVPVGKKLPVFITSVTSPDDFFCQLTETSAQLDDLMNEMEEYYRPLGKQEKAYTNPQIGESCCAMFTVDDGFYRATVNKHSGTALDVCYMDYGNSETIPQSRIKILHQKFATLPVQGFHACVKIPTGVDASSFKDSVLEKEFDAKIIGGNGSNVYEVELFTAHGAKMFGSKVDKKEAGVCQVKEAQITNGSKEHVFVSFFTSPENFFCQLVKTTTQLDELMDKLEEYYRPLGDAEERMTNPQIGDTCCSMFTEDDGWYRAVITKVSGNTVEVKYLDYGNTEELPVSRVKRLLPCFAETNVQGFQASLVGGVSEGAEKVREAIDGKELMVRVCDKKSNGVYDVEAYEMNGNRLFGSVQDAGKPQASQTLKDFLSVYNITPGAQLDVCGSHCENPNMFYLHLVKNKEVLEKIMTELSEVYSDLGEKDNAVANPVVGMFCAAKFPGKLS</sequence>
<dbReference type="OrthoDB" id="341421at2759"/>
<evidence type="ECO:0000313" key="1">
    <source>
        <dbReference type="EMBL" id="CAB4009126.1"/>
    </source>
</evidence>